<reference evidence="2 3" key="1">
    <citation type="journal article" date="2014" name="BMC Genomics">
        <title>Comparative genome sequencing reveals chemotype-specific gene clusters in the toxigenic black mold Stachybotrys.</title>
        <authorList>
            <person name="Semeiks J."/>
            <person name="Borek D."/>
            <person name="Otwinowski Z."/>
            <person name="Grishin N.V."/>
        </authorList>
    </citation>
    <scope>NUCLEOTIDE SEQUENCE [LARGE SCALE GENOMIC DNA]</scope>
    <source>
        <strain evidence="3">CBS 109288 / IBT 7711</strain>
    </source>
</reference>
<name>A0A084B4L3_STACB</name>
<evidence type="ECO:0000313" key="3">
    <source>
        <dbReference type="Proteomes" id="UP000028045"/>
    </source>
</evidence>
<dbReference type="OrthoDB" id="408973at2759"/>
<dbReference type="Gene3D" id="3.10.180.10">
    <property type="entry name" value="2,3-Dihydroxybiphenyl 1,2-Dioxygenase, domain 1"/>
    <property type="match status" value="1"/>
</dbReference>
<accession>A0A084B4L3</accession>
<dbReference type="PANTHER" id="PTHR40265:SF1">
    <property type="entry name" value="GLYOXALASE-LIKE DOMAIN-CONTAINING PROTEIN"/>
    <property type="match status" value="1"/>
</dbReference>
<proteinExistence type="predicted"/>
<dbReference type="Proteomes" id="UP000028045">
    <property type="component" value="Unassembled WGS sequence"/>
</dbReference>
<dbReference type="PANTHER" id="PTHR40265">
    <property type="entry name" value="BLL2707 PROTEIN"/>
    <property type="match status" value="1"/>
</dbReference>
<dbReference type="AlphaFoldDB" id="A0A084B4L3"/>
<evidence type="ECO:0000259" key="1">
    <source>
        <dbReference type="Pfam" id="PF13468"/>
    </source>
</evidence>
<protein>
    <recommendedName>
        <fullName evidence="1">Glyoxalase-like domain-containing protein</fullName>
    </recommendedName>
</protein>
<evidence type="ECO:0000313" key="2">
    <source>
        <dbReference type="EMBL" id="KEY72492.1"/>
    </source>
</evidence>
<dbReference type="InterPro" id="IPR029068">
    <property type="entry name" value="Glyas_Bleomycin-R_OHBP_Dase"/>
</dbReference>
<dbReference type="Pfam" id="PF13468">
    <property type="entry name" value="Glyoxalase_3"/>
    <property type="match status" value="1"/>
</dbReference>
<sequence length="262" mass="29207">MTFHPTLDHIIILVSESTLAQLPAKLKDDFLFSPGGAHADGLTHNRLILLQDGVYIELIAFFDNADPEKRKNHRWGQLKENTIVDWAHTLNQESDFAAVRRRVNGGQGVYAYTDLIPGGRRRPDGVELEWAISAATFAHDGNLVPGELPFWCLDRTPRHLRVPYQETQQTQHPSGVKGVSKVAVRVAEDQYVSVKQVYDSIHDERGAWHYVVPSKAKAEHRVEITTASRGQNAPHITITLAGGSRSSIEVLPGLVFEVEPEV</sequence>
<keyword evidence="3" id="KW-1185">Reference proteome</keyword>
<feature type="domain" description="Glyoxalase-like" evidence="1">
    <location>
        <begin position="7"/>
        <end position="190"/>
    </location>
</feature>
<dbReference type="EMBL" id="KL648087">
    <property type="protein sequence ID" value="KEY72492.1"/>
    <property type="molecule type" value="Genomic_DNA"/>
</dbReference>
<dbReference type="HOGENOM" id="CLU_058475_0_1_1"/>
<dbReference type="InterPro" id="IPR025870">
    <property type="entry name" value="Glyoxalase-like_dom"/>
</dbReference>
<gene>
    <name evidence="2" type="ORF">S7711_05167</name>
</gene>
<organism evidence="2 3">
    <name type="scientific">Stachybotrys chartarum (strain CBS 109288 / IBT 7711)</name>
    <name type="common">Toxic black mold</name>
    <name type="synonym">Stilbospora chartarum</name>
    <dbReference type="NCBI Taxonomy" id="1280523"/>
    <lineage>
        <taxon>Eukaryota</taxon>
        <taxon>Fungi</taxon>
        <taxon>Dikarya</taxon>
        <taxon>Ascomycota</taxon>
        <taxon>Pezizomycotina</taxon>
        <taxon>Sordariomycetes</taxon>
        <taxon>Hypocreomycetidae</taxon>
        <taxon>Hypocreales</taxon>
        <taxon>Stachybotryaceae</taxon>
        <taxon>Stachybotrys</taxon>
    </lineage>
</organism>